<feature type="transmembrane region" description="Helical" evidence="1">
    <location>
        <begin position="252"/>
        <end position="276"/>
    </location>
</feature>
<organism evidence="2 3">
    <name type="scientific">Acanthosepion pharaonis</name>
    <name type="common">Pharaoh cuttlefish</name>
    <name type="synonym">Sepia pharaonis</name>
    <dbReference type="NCBI Taxonomy" id="158019"/>
    <lineage>
        <taxon>Eukaryota</taxon>
        <taxon>Metazoa</taxon>
        <taxon>Spiralia</taxon>
        <taxon>Lophotrochozoa</taxon>
        <taxon>Mollusca</taxon>
        <taxon>Cephalopoda</taxon>
        <taxon>Coleoidea</taxon>
        <taxon>Decapodiformes</taxon>
        <taxon>Sepiida</taxon>
        <taxon>Sepiina</taxon>
        <taxon>Sepiidae</taxon>
        <taxon>Acanthosepion</taxon>
    </lineage>
</organism>
<dbReference type="InterPro" id="IPR029386">
    <property type="entry name" value="TMEM169"/>
</dbReference>
<dbReference type="PANTHER" id="PTHR31777">
    <property type="entry name" value="TRANSMEMBRANE PROTEIN 169"/>
    <property type="match status" value="1"/>
</dbReference>
<dbReference type="PANTHER" id="PTHR31777:SF0">
    <property type="entry name" value="TRANSMEMBRANE PROTEIN 169"/>
    <property type="match status" value="1"/>
</dbReference>
<keyword evidence="1" id="KW-0812">Transmembrane</keyword>
<feature type="transmembrane region" description="Helical" evidence="1">
    <location>
        <begin position="282"/>
        <end position="306"/>
    </location>
</feature>
<dbReference type="OrthoDB" id="10066407at2759"/>
<reference evidence="2" key="1">
    <citation type="submission" date="2021-01" db="EMBL/GenBank/DDBJ databases">
        <authorList>
            <person name="Li R."/>
            <person name="Bekaert M."/>
        </authorList>
    </citation>
    <scope>NUCLEOTIDE SEQUENCE</scope>
    <source>
        <strain evidence="2">Farmed</strain>
    </source>
</reference>
<dbReference type="Proteomes" id="UP000597762">
    <property type="component" value="Unassembled WGS sequence"/>
</dbReference>
<sequence length="309" mass="35374">MLTCVLPHQSRLKLDPRQGQVFFVPLPYELGHLPRCSVPLCVLFLFPPSFASFSFPPYSLKTRVLSGLTQSRLDKTNATFSPLSDGHSNSYGKMATEQRTLHKSTDFDEIEEKEWIELPESSPEDKLHNGTGQQLVTMTGTVTRGYQAGHVVEVQLELTQEELRKLTLERKFKDDDAKRQKARRCTWGLRSGLHVVLLGVICVPAAFIFSTAYSFYIGCNTCFFHSFFFFFSFSLLFSFFSSLFFSLLFSSLFFSLLFSSFLFSSFLFSSFLFFSFSPSLSLFFSLSLSSLFFSFQSTNSIPFYFYKNC</sequence>
<accession>A0A812E2G5</accession>
<proteinExistence type="predicted"/>
<evidence type="ECO:0000313" key="3">
    <source>
        <dbReference type="Proteomes" id="UP000597762"/>
    </source>
</evidence>
<feature type="transmembrane region" description="Helical" evidence="1">
    <location>
        <begin position="193"/>
        <end position="217"/>
    </location>
</feature>
<feature type="transmembrane region" description="Helical" evidence="1">
    <location>
        <begin position="223"/>
        <end position="245"/>
    </location>
</feature>
<comment type="caution">
    <text evidence="2">The sequence shown here is derived from an EMBL/GenBank/DDBJ whole genome shotgun (WGS) entry which is preliminary data.</text>
</comment>
<evidence type="ECO:0000313" key="2">
    <source>
        <dbReference type="EMBL" id="CAE1316072.1"/>
    </source>
</evidence>
<keyword evidence="1" id="KW-1133">Transmembrane helix</keyword>
<evidence type="ECO:0000256" key="1">
    <source>
        <dbReference type="SAM" id="Phobius"/>
    </source>
</evidence>
<keyword evidence="3" id="KW-1185">Reference proteome</keyword>
<dbReference type="AlphaFoldDB" id="A0A812E2G5"/>
<dbReference type="EMBL" id="CAHIKZ030004831">
    <property type="protein sequence ID" value="CAE1316072.1"/>
    <property type="molecule type" value="Genomic_DNA"/>
</dbReference>
<keyword evidence="1" id="KW-0472">Membrane</keyword>
<name>A0A812E2G5_ACAPH</name>
<gene>
    <name evidence="2" type="ORF">SPHA_66873</name>
</gene>
<protein>
    <submittedName>
        <fullName evidence="2">Uncharacterized protein</fullName>
    </submittedName>
</protein>